<dbReference type="GeneID" id="24724541"/>
<keyword evidence="1" id="KW-0812">Transmembrane</keyword>
<protein>
    <submittedName>
        <fullName evidence="2">Uncharacterized protein</fullName>
    </submittedName>
</protein>
<dbReference type="EMBL" id="KM236242">
    <property type="protein sequence ID" value="AIX12363.1"/>
    <property type="molecule type" value="Genomic_DNA"/>
</dbReference>
<dbReference type="KEGG" id="vg:24724541"/>
<name>A0A0A0YU27_9CAUD</name>
<evidence type="ECO:0000313" key="3">
    <source>
        <dbReference type="Proteomes" id="UP000030324"/>
    </source>
</evidence>
<feature type="transmembrane region" description="Helical" evidence="1">
    <location>
        <begin position="7"/>
        <end position="26"/>
    </location>
</feature>
<sequence>MEWWKAELIQSVIGAIIGLVVVYAMVKFGGDEDA</sequence>
<dbReference type="Proteomes" id="UP000030324">
    <property type="component" value="Segment"/>
</dbReference>
<evidence type="ECO:0000313" key="2">
    <source>
        <dbReference type="EMBL" id="AIX12363.1"/>
    </source>
</evidence>
<organism evidence="2 3">
    <name type="scientific">Escherichia phage Pollock</name>
    <dbReference type="NCBI Taxonomy" id="1540097"/>
    <lineage>
        <taxon>Viruses</taxon>
        <taxon>Duplodnaviria</taxon>
        <taxon>Heunggongvirae</taxon>
        <taxon>Uroviricota</taxon>
        <taxon>Caudoviricetes</taxon>
        <taxon>Schitoviridae</taxon>
        <taxon>Humphriesvirinae</taxon>
        <taxon>Pollockvirus</taxon>
        <taxon>Pollockvirus pollock</taxon>
    </lineage>
</organism>
<keyword evidence="1" id="KW-1133">Transmembrane helix</keyword>
<gene>
    <name evidence="2" type="ORF">CPT_Pollock4</name>
</gene>
<keyword evidence="1" id="KW-0472">Membrane</keyword>
<dbReference type="RefSeq" id="YP_009152105.1">
    <property type="nucleotide sequence ID" value="NC_027381.1"/>
</dbReference>
<keyword evidence="3" id="KW-1185">Reference proteome</keyword>
<proteinExistence type="predicted"/>
<evidence type="ECO:0000256" key="1">
    <source>
        <dbReference type="SAM" id="Phobius"/>
    </source>
</evidence>
<reference evidence="2 3" key="1">
    <citation type="journal article" date="2015" name="Genome Announc.">
        <title>Complete Genome Sequence of Enterotoxigenic Escherichia coli N4-Like Podophage Pollock.</title>
        <authorList>
            <person name="Patel R.S."/>
            <person name="Lessor L.E."/>
            <person name="Hernandez A.C."/>
            <person name="Kuty Everett G.F."/>
        </authorList>
    </citation>
    <scope>NUCLEOTIDE SEQUENCE [LARGE SCALE GENOMIC DNA]</scope>
</reference>
<accession>A0A0A0YU27</accession>